<dbReference type="InterPro" id="IPR013783">
    <property type="entry name" value="Ig-like_fold"/>
</dbReference>
<evidence type="ECO:0000313" key="4">
    <source>
        <dbReference type="EMBL" id="KXK08280.1"/>
    </source>
</evidence>
<sequence length="307" mass="34480">MSPLLLQTSDLEVDAVINLTDIIAKVSYRIIDSDPPQILELDVFDVTPSTASIWMKSSETVTVEIKHGKTSRYSNSIKVDQVSEVMEYTISGLSQGTTYHYSLILTDKSGNITETPNRTFTTSLENGQILGSNVTTVSKDKLSPPIITLLEAIEEQSAKSIQINWKQGDDQDVDGYIIYRSNSVNGEYFEIKKVGKETFSIIDYEVEEESTYYYKIRSIQGSNQSILSDYLAIYIPAEITSPIRISNEEQMSSISKTLILLIAGIIVVVGILYKISSKIVSMKRESENKKKKRQNKLKDPAYYSDSF</sequence>
<dbReference type="PROSITE" id="PS50853">
    <property type="entry name" value="FN3"/>
    <property type="match status" value="1"/>
</dbReference>
<feature type="region of interest" description="Disordered" evidence="1">
    <location>
        <begin position="285"/>
        <end position="307"/>
    </location>
</feature>
<keyword evidence="2" id="KW-0812">Transmembrane</keyword>
<reference evidence="4 5" key="1">
    <citation type="submission" date="2015-02" db="EMBL/GenBank/DDBJ databases">
        <title>Improved understanding of the partial-nitritation anammox process through 23 genomes representing the majority of the microbial community.</title>
        <authorList>
            <person name="Speth D.R."/>
            <person name="In T Zandt M."/>
            <person name="Guerrero Cruz S."/>
            <person name="Jetten M.S."/>
            <person name="Dutilh B.E."/>
        </authorList>
    </citation>
    <scope>NUCLEOTIDE SEQUENCE [LARGE SCALE GENOMIC DNA]</scope>
    <source>
        <strain evidence="4">OLB21</strain>
    </source>
</reference>
<dbReference type="Gene3D" id="2.60.40.10">
    <property type="entry name" value="Immunoglobulins"/>
    <property type="match status" value="1"/>
</dbReference>
<evidence type="ECO:0000259" key="3">
    <source>
        <dbReference type="PROSITE" id="PS50853"/>
    </source>
</evidence>
<organism evidence="4 5">
    <name type="scientific">candidate division WS6 bacterium OLB21</name>
    <dbReference type="NCBI Taxonomy" id="1617427"/>
    <lineage>
        <taxon>Bacteria</taxon>
        <taxon>Candidatus Dojkabacteria</taxon>
    </lineage>
</organism>
<dbReference type="SUPFAM" id="SSF49265">
    <property type="entry name" value="Fibronectin type III"/>
    <property type="match status" value="1"/>
</dbReference>
<dbReference type="InterPro" id="IPR036116">
    <property type="entry name" value="FN3_sf"/>
</dbReference>
<feature type="transmembrane region" description="Helical" evidence="2">
    <location>
        <begin position="257"/>
        <end position="275"/>
    </location>
</feature>
<evidence type="ECO:0000313" key="5">
    <source>
        <dbReference type="Proteomes" id="UP000070449"/>
    </source>
</evidence>
<dbReference type="AlphaFoldDB" id="A0A136KFT7"/>
<comment type="caution">
    <text evidence="4">The sequence shown here is derived from an EMBL/GenBank/DDBJ whole genome shotgun (WGS) entry which is preliminary data.</text>
</comment>
<keyword evidence="2" id="KW-1133">Transmembrane helix</keyword>
<dbReference type="SMART" id="SM00060">
    <property type="entry name" value="FN3"/>
    <property type="match status" value="2"/>
</dbReference>
<proteinExistence type="predicted"/>
<dbReference type="CDD" id="cd00063">
    <property type="entry name" value="FN3"/>
    <property type="match status" value="1"/>
</dbReference>
<dbReference type="STRING" id="1617427.UZ20_WS6002000808"/>
<dbReference type="Proteomes" id="UP000070449">
    <property type="component" value="Unassembled WGS sequence"/>
</dbReference>
<evidence type="ECO:0000256" key="2">
    <source>
        <dbReference type="SAM" id="Phobius"/>
    </source>
</evidence>
<accession>A0A136KFT7</accession>
<evidence type="ECO:0000256" key="1">
    <source>
        <dbReference type="SAM" id="MobiDB-lite"/>
    </source>
</evidence>
<dbReference type="EMBL" id="JYPD01000025">
    <property type="protein sequence ID" value="KXK08280.1"/>
    <property type="molecule type" value="Genomic_DNA"/>
</dbReference>
<protein>
    <submittedName>
        <fullName evidence="4">Fibronectin type III domain protein</fullName>
    </submittedName>
</protein>
<gene>
    <name evidence="4" type="ORF">UZ20_WS6002000808</name>
</gene>
<name>A0A136KFT7_9BACT</name>
<dbReference type="InterPro" id="IPR003961">
    <property type="entry name" value="FN3_dom"/>
</dbReference>
<feature type="domain" description="Fibronectin type-III" evidence="3">
    <location>
        <begin position="35"/>
        <end position="125"/>
    </location>
</feature>
<keyword evidence="2" id="KW-0472">Membrane</keyword>